<evidence type="ECO:0000256" key="1">
    <source>
        <dbReference type="SAM" id="MobiDB-lite"/>
    </source>
</evidence>
<evidence type="ECO:0000313" key="2">
    <source>
        <dbReference type="EMBL" id="MBW99794.1"/>
    </source>
</evidence>
<accession>A0A2P2K230</accession>
<dbReference type="AlphaFoldDB" id="A0A2P2K230"/>
<sequence length="56" mass="6390">MKICVEKISNINQQLQNNKHESLKEVINIQHCHLYPSSQDQGAGKWQGEGKQREGS</sequence>
<reference evidence="2" key="1">
    <citation type="submission" date="2018-02" db="EMBL/GenBank/DDBJ databases">
        <title>Rhizophora mucronata_Transcriptome.</title>
        <authorList>
            <person name="Meera S.P."/>
            <person name="Sreeshan A."/>
            <person name="Augustine A."/>
        </authorList>
    </citation>
    <scope>NUCLEOTIDE SEQUENCE</scope>
    <source>
        <tissue evidence="2">Leaf</tissue>
    </source>
</reference>
<name>A0A2P2K230_RHIMU</name>
<dbReference type="EMBL" id="GGEC01019311">
    <property type="protein sequence ID" value="MBW99794.1"/>
    <property type="molecule type" value="Transcribed_RNA"/>
</dbReference>
<protein>
    <submittedName>
        <fullName evidence="2">Uncharacterized protein</fullName>
    </submittedName>
</protein>
<feature type="region of interest" description="Disordered" evidence="1">
    <location>
        <begin position="36"/>
        <end position="56"/>
    </location>
</feature>
<organism evidence="2">
    <name type="scientific">Rhizophora mucronata</name>
    <name type="common">Asiatic mangrove</name>
    <dbReference type="NCBI Taxonomy" id="61149"/>
    <lineage>
        <taxon>Eukaryota</taxon>
        <taxon>Viridiplantae</taxon>
        <taxon>Streptophyta</taxon>
        <taxon>Embryophyta</taxon>
        <taxon>Tracheophyta</taxon>
        <taxon>Spermatophyta</taxon>
        <taxon>Magnoliopsida</taxon>
        <taxon>eudicotyledons</taxon>
        <taxon>Gunneridae</taxon>
        <taxon>Pentapetalae</taxon>
        <taxon>rosids</taxon>
        <taxon>fabids</taxon>
        <taxon>Malpighiales</taxon>
        <taxon>Rhizophoraceae</taxon>
        <taxon>Rhizophora</taxon>
    </lineage>
</organism>
<proteinExistence type="predicted"/>